<keyword evidence="1 2" id="KW-0732">Signal</keyword>
<feature type="signal peptide" evidence="2">
    <location>
        <begin position="1"/>
        <end position="23"/>
    </location>
</feature>
<dbReference type="Gene3D" id="2.60.40.1120">
    <property type="entry name" value="Carboxypeptidase-like, regulatory domain"/>
    <property type="match status" value="1"/>
</dbReference>
<dbReference type="InterPro" id="IPR013784">
    <property type="entry name" value="Carb-bd-like_fold"/>
</dbReference>
<feature type="domain" description="Rhamnogalacturonan lyase" evidence="4">
    <location>
        <begin position="396"/>
        <end position="465"/>
    </location>
</feature>
<dbReference type="PANTHER" id="PTHR32018:SF11">
    <property type="entry name" value="RHAMNOGALACTURONAN ENDOLYASE"/>
    <property type="match status" value="1"/>
</dbReference>
<dbReference type="InterPro" id="IPR014718">
    <property type="entry name" value="GH-type_carb-bd"/>
</dbReference>
<reference evidence="5" key="1">
    <citation type="submission" date="2020-05" db="EMBL/GenBank/DDBJ databases">
        <title>WGS assembly of Panicum virgatum.</title>
        <authorList>
            <person name="Lovell J.T."/>
            <person name="Jenkins J."/>
            <person name="Shu S."/>
            <person name="Juenger T.E."/>
            <person name="Schmutz J."/>
        </authorList>
    </citation>
    <scope>NUCLEOTIDE SEQUENCE</scope>
    <source>
        <strain evidence="5">AP13</strain>
    </source>
</reference>
<evidence type="ECO:0000256" key="1">
    <source>
        <dbReference type="ARBA" id="ARBA00022729"/>
    </source>
</evidence>
<dbReference type="AlphaFoldDB" id="A0A8T0UYY9"/>
<organism evidence="5 6">
    <name type="scientific">Panicum virgatum</name>
    <name type="common">Blackwell switchgrass</name>
    <dbReference type="NCBI Taxonomy" id="38727"/>
    <lineage>
        <taxon>Eukaryota</taxon>
        <taxon>Viridiplantae</taxon>
        <taxon>Streptophyta</taxon>
        <taxon>Embryophyta</taxon>
        <taxon>Tracheophyta</taxon>
        <taxon>Spermatophyta</taxon>
        <taxon>Magnoliopsida</taxon>
        <taxon>Liliopsida</taxon>
        <taxon>Poales</taxon>
        <taxon>Poaceae</taxon>
        <taxon>PACMAD clade</taxon>
        <taxon>Panicoideae</taxon>
        <taxon>Panicodae</taxon>
        <taxon>Paniceae</taxon>
        <taxon>Panicinae</taxon>
        <taxon>Panicum</taxon>
        <taxon>Panicum sect. Hiantes</taxon>
    </lineage>
</organism>
<dbReference type="Proteomes" id="UP000823388">
    <property type="component" value="Chromosome 3K"/>
</dbReference>
<protein>
    <recommendedName>
        <fullName evidence="7">Rhamnogalacturonan endolyase</fullName>
    </recommendedName>
</protein>
<evidence type="ECO:0000313" key="5">
    <source>
        <dbReference type="EMBL" id="KAG2625249.1"/>
    </source>
</evidence>
<dbReference type="CDD" id="cd10317">
    <property type="entry name" value="RGL4_C"/>
    <property type="match status" value="1"/>
</dbReference>
<evidence type="ECO:0000313" key="6">
    <source>
        <dbReference type="Proteomes" id="UP000823388"/>
    </source>
</evidence>
<evidence type="ECO:0000256" key="2">
    <source>
        <dbReference type="SAM" id="SignalP"/>
    </source>
</evidence>
<evidence type="ECO:0008006" key="7">
    <source>
        <dbReference type="Google" id="ProtNLM"/>
    </source>
</evidence>
<gene>
    <name evidence="5" type="ORF">PVAP13_3KG203281</name>
</gene>
<dbReference type="InterPro" id="IPR029411">
    <property type="entry name" value="RG-lyase_III"/>
</dbReference>
<sequence length="680" mass="74097">MAAAPRWCLQLAVGASLLVLLLAADPPPPPAAGGGVTLHADDPTQVVVDNGVVQVSLSRPQGQITGVRYGGGGGQNLLQYDASQRNSGGYSDVVWNYPGSNRPGTMDMLDGTEFQVVSSSEEQVELSFRSSYNASRPDSLRLNVDKRLVMLRGSSGFYCYSIFEHAPEYPALNVSVARLAFKLNAAMFNYMAISDDIQRYMPSAADRDPPRGVPLAYKEAVLLVDPVEPEFRGEVDDKYQYSLDNQDNSVHGWIGGSGDPAASASATGFWVVTPSIEFKNGGPLKRELTSHTGPTSLAVFLGPHYVGRDMVIRFEEGESWKKVLGPVFIYLNSGDPSRKRDLWEDAKARARAEVSRWPYTFPGSPDFAKPCERGSVTGRLWVRDAAAKQQQQPAAMAYVGLAAPGQPGSWARESKRYQFWTRATSDGRFSIGNVREGVYSLYAWVPGVLGDYVHASSVTVTPASAVDAGDLVFEPPRSGPTLWEIGVPDQSAAEFHVPDPDPRYASRLFLDRGTYRQYGLWERYAALYPDGDLVFTVGESNHSRDWFFAHVTRMVAPGKNNTVVPTTWQIRFHLDEVVAGGTYTLRVALAASHMASLQVRVNGGGDSGAGGAGAPPALLMGDNNAIARHGIRGTEWNLDFRIEGRLLNQGDNTIHITQASALNQFVGVMYDYIRLEGPSM</sequence>
<evidence type="ECO:0000259" key="3">
    <source>
        <dbReference type="Pfam" id="PF14683"/>
    </source>
</evidence>
<feature type="chain" id="PRO_5035743318" description="Rhamnogalacturonan endolyase" evidence="2">
    <location>
        <begin position="24"/>
        <end position="680"/>
    </location>
</feature>
<dbReference type="PANTHER" id="PTHR32018">
    <property type="entry name" value="RHAMNOGALACTURONATE LYASE FAMILY PROTEIN"/>
    <property type="match status" value="1"/>
</dbReference>
<dbReference type="Pfam" id="PF14683">
    <property type="entry name" value="CBM-like"/>
    <property type="match status" value="1"/>
</dbReference>
<dbReference type="InterPro" id="IPR010325">
    <property type="entry name" value="Rhamnogal_lyase"/>
</dbReference>
<dbReference type="InterPro" id="IPR051850">
    <property type="entry name" value="Polysacch_Lyase_4"/>
</dbReference>
<dbReference type="EMBL" id="CM029041">
    <property type="protein sequence ID" value="KAG2625249.1"/>
    <property type="molecule type" value="Genomic_DNA"/>
</dbReference>
<dbReference type="Gene3D" id="2.70.98.10">
    <property type="match status" value="1"/>
</dbReference>
<dbReference type="InterPro" id="IPR008979">
    <property type="entry name" value="Galactose-bd-like_sf"/>
</dbReference>
<accession>A0A8T0UYY9</accession>
<keyword evidence="6" id="KW-1185">Reference proteome</keyword>
<name>A0A8T0UYY9_PANVG</name>
<dbReference type="InterPro" id="IPR029413">
    <property type="entry name" value="RG-lyase_II"/>
</dbReference>
<feature type="domain" description="Rhamnogalacturonan lyase" evidence="3">
    <location>
        <begin position="481"/>
        <end position="675"/>
    </location>
</feature>
<dbReference type="Pfam" id="PF14686">
    <property type="entry name" value="fn3_3"/>
    <property type="match status" value="1"/>
</dbReference>
<dbReference type="CDD" id="cd10320">
    <property type="entry name" value="RGL4_N"/>
    <property type="match status" value="1"/>
</dbReference>
<evidence type="ECO:0000259" key="4">
    <source>
        <dbReference type="Pfam" id="PF14686"/>
    </source>
</evidence>
<dbReference type="SUPFAM" id="SSF49452">
    <property type="entry name" value="Starch-binding domain-like"/>
    <property type="match status" value="1"/>
</dbReference>
<dbReference type="SUPFAM" id="SSF49785">
    <property type="entry name" value="Galactose-binding domain-like"/>
    <property type="match status" value="1"/>
</dbReference>
<comment type="caution">
    <text evidence="5">The sequence shown here is derived from an EMBL/GenBank/DDBJ whole genome shotgun (WGS) entry which is preliminary data.</text>
</comment>
<dbReference type="GO" id="GO:0030246">
    <property type="term" value="F:carbohydrate binding"/>
    <property type="evidence" value="ECO:0007669"/>
    <property type="project" value="InterPro"/>
</dbReference>
<dbReference type="CDD" id="cd10316">
    <property type="entry name" value="RGL4_M"/>
    <property type="match status" value="1"/>
</dbReference>
<proteinExistence type="predicted"/>
<dbReference type="Pfam" id="PF06045">
    <property type="entry name" value="Rhamnogal_lyase"/>
    <property type="match status" value="1"/>
</dbReference>
<dbReference type="Gene3D" id="2.60.120.260">
    <property type="entry name" value="Galactose-binding domain-like"/>
    <property type="match status" value="1"/>
</dbReference>